<comment type="caution">
    <text evidence="1">The sequence shown here is derived from an EMBL/GenBank/DDBJ whole genome shotgun (WGS) entry which is preliminary data.</text>
</comment>
<dbReference type="AlphaFoldDB" id="A0A4C2A795"/>
<proteinExistence type="predicted"/>
<sequence>MLIQHEKNGQETQGRADSITRECTLSRSLYFRVISLDLGLSTWCWLRTTEEKVEKRWKIYEKEDKDLREDKGERDMG</sequence>
<reference evidence="1 2" key="1">
    <citation type="journal article" date="2019" name="Commun. Biol.">
        <title>The bagworm genome reveals a unique fibroin gene that provides high tensile strength.</title>
        <authorList>
            <person name="Kono N."/>
            <person name="Nakamura H."/>
            <person name="Ohtoshi R."/>
            <person name="Tomita M."/>
            <person name="Numata K."/>
            <person name="Arakawa K."/>
        </authorList>
    </citation>
    <scope>NUCLEOTIDE SEQUENCE [LARGE SCALE GENOMIC DNA]</scope>
</reference>
<name>A0A4C2A795_EUMVA</name>
<evidence type="ECO:0000313" key="2">
    <source>
        <dbReference type="Proteomes" id="UP000299102"/>
    </source>
</evidence>
<gene>
    <name evidence="1" type="ORF">EVAR_70554_1</name>
</gene>
<dbReference type="EMBL" id="BGZK01002713">
    <property type="protein sequence ID" value="GBP95968.1"/>
    <property type="molecule type" value="Genomic_DNA"/>
</dbReference>
<keyword evidence="2" id="KW-1185">Reference proteome</keyword>
<evidence type="ECO:0000313" key="1">
    <source>
        <dbReference type="EMBL" id="GBP95968.1"/>
    </source>
</evidence>
<protein>
    <submittedName>
        <fullName evidence="1">Uncharacterized protein</fullName>
    </submittedName>
</protein>
<dbReference type="Proteomes" id="UP000299102">
    <property type="component" value="Unassembled WGS sequence"/>
</dbReference>
<accession>A0A4C2A795</accession>
<organism evidence="1 2">
    <name type="scientific">Eumeta variegata</name>
    <name type="common">Bagworm moth</name>
    <name type="synonym">Eumeta japonica</name>
    <dbReference type="NCBI Taxonomy" id="151549"/>
    <lineage>
        <taxon>Eukaryota</taxon>
        <taxon>Metazoa</taxon>
        <taxon>Ecdysozoa</taxon>
        <taxon>Arthropoda</taxon>
        <taxon>Hexapoda</taxon>
        <taxon>Insecta</taxon>
        <taxon>Pterygota</taxon>
        <taxon>Neoptera</taxon>
        <taxon>Endopterygota</taxon>
        <taxon>Lepidoptera</taxon>
        <taxon>Glossata</taxon>
        <taxon>Ditrysia</taxon>
        <taxon>Tineoidea</taxon>
        <taxon>Psychidae</taxon>
        <taxon>Oiketicinae</taxon>
        <taxon>Eumeta</taxon>
    </lineage>
</organism>